<reference evidence="1" key="2">
    <citation type="submission" date="2021-04" db="EMBL/GenBank/DDBJ databases">
        <authorList>
            <person name="Gilroy R."/>
        </authorList>
    </citation>
    <scope>NUCLEOTIDE SEQUENCE</scope>
    <source>
        <strain evidence="1">ChiW19-6364</strain>
    </source>
</reference>
<organism evidence="1 2">
    <name type="scientific">Candidatus Blautia stercoripullorum</name>
    <dbReference type="NCBI Taxonomy" id="2838502"/>
    <lineage>
        <taxon>Bacteria</taxon>
        <taxon>Bacillati</taxon>
        <taxon>Bacillota</taxon>
        <taxon>Clostridia</taxon>
        <taxon>Lachnospirales</taxon>
        <taxon>Lachnospiraceae</taxon>
        <taxon>Blautia</taxon>
    </lineage>
</organism>
<gene>
    <name evidence="1" type="ORF">H9913_05475</name>
</gene>
<accession>A0A9D2R6I3</accession>
<evidence type="ECO:0000313" key="1">
    <source>
        <dbReference type="EMBL" id="HJD39459.1"/>
    </source>
</evidence>
<dbReference type="EMBL" id="DWUX01000103">
    <property type="protein sequence ID" value="HJD39459.1"/>
    <property type="molecule type" value="Genomic_DNA"/>
</dbReference>
<comment type="caution">
    <text evidence="1">The sequence shown here is derived from an EMBL/GenBank/DDBJ whole genome shotgun (WGS) entry which is preliminary data.</text>
</comment>
<reference evidence="1" key="1">
    <citation type="journal article" date="2021" name="PeerJ">
        <title>Extensive microbial diversity within the chicken gut microbiome revealed by metagenomics and culture.</title>
        <authorList>
            <person name="Gilroy R."/>
            <person name="Ravi A."/>
            <person name="Getino M."/>
            <person name="Pursley I."/>
            <person name="Horton D.L."/>
            <person name="Alikhan N.F."/>
            <person name="Baker D."/>
            <person name="Gharbi K."/>
            <person name="Hall N."/>
            <person name="Watson M."/>
            <person name="Adriaenssens E.M."/>
            <person name="Foster-Nyarko E."/>
            <person name="Jarju S."/>
            <person name="Secka A."/>
            <person name="Antonio M."/>
            <person name="Oren A."/>
            <person name="Chaudhuri R.R."/>
            <person name="La Ragione R."/>
            <person name="Hildebrand F."/>
            <person name="Pallen M.J."/>
        </authorList>
    </citation>
    <scope>NUCLEOTIDE SEQUENCE</scope>
    <source>
        <strain evidence="1">ChiW19-6364</strain>
    </source>
</reference>
<evidence type="ECO:0000313" key="2">
    <source>
        <dbReference type="Proteomes" id="UP000823850"/>
    </source>
</evidence>
<proteinExistence type="predicted"/>
<sequence length="147" mass="16614">MEYDGKGIILSAPSGTGKSTHAHFWRDCYRALIINGDRALCGKKNGIWTGYGMPWCGSSGEYINRDVPIRAIVVLQQAEENEVRLLTPLEGFQRMYENLVLPQWDKDKVNQGLDLFDDMLANIPVYLLKCRPEAEAAAVLKREIDKL</sequence>
<name>A0A9D2R6I3_9FIRM</name>
<evidence type="ECO:0008006" key="3">
    <source>
        <dbReference type="Google" id="ProtNLM"/>
    </source>
</evidence>
<dbReference type="SUPFAM" id="SSF53795">
    <property type="entry name" value="PEP carboxykinase-like"/>
    <property type="match status" value="1"/>
</dbReference>
<dbReference type="AlphaFoldDB" id="A0A9D2R6I3"/>
<protein>
    <recommendedName>
        <fullName evidence="3">SynChlorMet cassette protein ScmC</fullName>
    </recommendedName>
</protein>
<dbReference type="Proteomes" id="UP000823850">
    <property type="component" value="Unassembled WGS sequence"/>
</dbReference>